<reference evidence="5 6" key="1">
    <citation type="submission" date="2017-03" db="EMBL/GenBank/DDBJ databases">
        <title>Foreign affairs: Plasmid Transfer between Roseobacters and Rhizobia.</title>
        <authorList>
            <person name="Bartling P."/>
            <person name="Bunk B."/>
            <person name="Overmann J."/>
            <person name="Brinkmann H."/>
            <person name="Petersen J."/>
        </authorList>
    </citation>
    <scope>NUCLEOTIDE SEQUENCE [LARGE SCALE GENOMIC DNA]</scope>
    <source>
        <strain evidence="5 6">MACL11</strain>
    </source>
</reference>
<name>A0A1U9Z5M1_9HYPH</name>
<dbReference type="GO" id="GO:0043565">
    <property type="term" value="F:sequence-specific DNA binding"/>
    <property type="evidence" value="ECO:0007669"/>
    <property type="project" value="InterPro"/>
</dbReference>
<dbReference type="RefSeq" id="WP_033410888.1">
    <property type="nucleotide sequence ID" value="NZ_AQWH01000026.1"/>
</dbReference>
<dbReference type="InterPro" id="IPR018060">
    <property type="entry name" value="HTH_AraC"/>
</dbReference>
<dbReference type="STRING" id="1122214.Mame_03718"/>
<feature type="domain" description="HTH araC/xylS-type" evidence="4">
    <location>
        <begin position="190"/>
        <end position="288"/>
    </location>
</feature>
<dbReference type="PANTHER" id="PTHR46796">
    <property type="entry name" value="HTH-TYPE TRANSCRIPTIONAL ACTIVATOR RHAS-RELATED"/>
    <property type="match status" value="1"/>
</dbReference>
<proteinExistence type="predicted"/>
<dbReference type="KEGG" id="mmed:Mame_03718"/>
<dbReference type="SUPFAM" id="SSF46689">
    <property type="entry name" value="Homeodomain-like"/>
    <property type="match status" value="2"/>
</dbReference>
<dbReference type="EMBL" id="CP020330">
    <property type="protein sequence ID" value="AQZ53023.1"/>
    <property type="molecule type" value="Genomic_DNA"/>
</dbReference>
<dbReference type="PANTHER" id="PTHR46796:SF14">
    <property type="entry name" value="TRANSCRIPTIONAL REGULATORY PROTEIN"/>
    <property type="match status" value="1"/>
</dbReference>
<sequence length="294" mass="32402">MLSHTKGIRPVAPVQWRGLDGLVGVYWEAEGDRDANAYYLSPDPRIVIFFNDVSDCIRVSNRNGAFSGHERPLTRAIYVPAGVPMWTQFTARHRFSHLDLHLHEDRLLRFIAPSLGASAARAVLRRPAETHDIGPIGTLAGMIVDEVANPARHSLYAESLVGSLATALLDIPADAGERASGGRITEAQMNRLISRFEASPHARMTVAEMAETVGLSESWFSEVFRQTTGKTPLQWQLARRVERAKDLLVGSDISVADAATELGFSDQAHLTRVFRQVTGETPAAWRKSARLNAR</sequence>
<evidence type="ECO:0000259" key="4">
    <source>
        <dbReference type="PROSITE" id="PS01124"/>
    </source>
</evidence>
<dbReference type="Proteomes" id="UP000191135">
    <property type="component" value="Chromosome"/>
</dbReference>
<dbReference type="InterPro" id="IPR009057">
    <property type="entry name" value="Homeodomain-like_sf"/>
</dbReference>
<dbReference type="OrthoDB" id="110167at2"/>
<dbReference type="eggNOG" id="COG2207">
    <property type="taxonomic scope" value="Bacteria"/>
</dbReference>
<keyword evidence="2" id="KW-0238">DNA-binding</keyword>
<keyword evidence="1" id="KW-0805">Transcription regulation</keyword>
<dbReference type="PROSITE" id="PS01124">
    <property type="entry name" value="HTH_ARAC_FAMILY_2"/>
    <property type="match status" value="1"/>
</dbReference>
<evidence type="ECO:0000313" key="6">
    <source>
        <dbReference type="Proteomes" id="UP000191135"/>
    </source>
</evidence>
<dbReference type="SMART" id="SM00342">
    <property type="entry name" value="HTH_ARAC"/>
    <property type="match status" value="1"/>
</dbReference>
<evidence type="ECO:0000256" key="2">
    <source>
        <dbReference type="ARBA" id="ARBA00023125"/>
    </source>
</evidence>
<dbReference type="AlphaFoldDB" id="A0A1U9Z5M1"/>
<dbReference type="Gene3D" id="1.10.10.60">
    <property type="entry name" value="Homeodomain-like"/>
    <property type="match status" value="2"/>
</dbReference>
<accession>A0A1U9Z5M1</accession>
<dbReference type="GO" id="GO:0003700">
    <property type="term" value="F:DNA-binding transcription factor activity"/>
    <property type="evidence" value="ECO:0007669"/>
    <property type="project" value="InterPro"/>
</dbReference>
<gene>
    <name evidence="5" type="primary">araC_2</name>
    <name evidence="5" type="ORF">Mame_03718</name>
</gene>
<organism evidence="5 6">
    <name type="scientific">Martelella mediterranea DSM 17316</name>
    <dbReference type="NCBI Taxonomy" id="1122214"/>
    <lineage>
        <taxon>Bacteria</taxon>
        <taxon>Pseudomonadati</taxon>
        <taxon>Pseudomonadota</taxon>
        <taxon>Alphaproteobacteria</taxon>
        <taxon>Hyphomicrobiales</taxon>
        <taxon>Aurantimonadaceae</taxon>
        <taxon>Martelella</taxon>
    </lineage>
</organism>
<protein>
    <submittedName>
        <fullName evidence="5">Arabinose operon regulatory protein</fullName>
    </submittedName>
</protein>
<evidence type="ECO:0000256" key="3">
    <source>
        <dbReference type="ARBA" id="ARBA00023163"/>
    </source>
</evidence>
<dbReference type="InterPro" id="IPR018062">
    <property type="entry name" value="HTH_AraC-typ_CS"/>
</dbReference>
<dbReference type="Pfam" id="PF12833">
    <property type="entry name" value="HTH_18"/>
    <property type="match status" value="1"/>
</dbReference>
<evidence type="ECO:0000256" key="1">
    <source>
        <dbReference type="ARBA" id="ARBA00023015"/>
    </source>
</evidence>
<keyword evidence="3" id="KW-0804">Transcription</keyword>
<keyword evidence="6" id="KW-1185">Reference proteome</keyword>
<evidence type="ECO:0000313" key="5">
    <source>
        <dbReference type="EMBL" id="AQZ53023.1"/>
    </source>
</evidence>
<dbReference type="InterPro" id="IPR050204">
    <property type="entry name" value="AraC_XylS_family_regulators"/>
</dbReference>
<dbReference type="PROSITE" id="PS00041">
    <property type="entry name" value="HTH_ARAC_FAMILY_1"/>
    <property type="match status" value="1"/>
</dbReference>